<name>A0A6J5QSF0_9CAUD</name>
<dbReference type="GO" id="GO:0004519">
    <property type="term" value="F:endonuclease activity"/>
    <property type="evidence" value="ECO:0007669"/>
    <property type="project" value="InterPro"/>
</dbReference>
<dbReference type="SUPFAM" id="SSF54060">
    <property type="entry name" value="His-Me finger endonucleases"/>
    <property type="match status" value="1"/>
</dbReference>
<dbReference type="InterPro" id="IPR003615">
    <property type="entry name" value="HNH_nuc"/>
</dbReference>
<evidence type="ECO:0000259" key="1">
    <source>
        <dbReference type="Pfam" id="PF13392"/>
    </source>
</evidence>
<feature type="domain" description="HNH nuclease" evidence="1">
    <location>
        <begin position="52"/>
        <end position="95"/>
    </location>
</feature>
<dbReference type="Gene3D" id="3.90.75.10">
    <property type="entry name" value="Homing Intron 3 (I-ppo) Encoded Endonuclease, Chain A"/>
    <property type="match status" value="1"/>
</dbReference>
<dbReference type="InterPro" id="IPR044925">
    <property type="entry name" value="His-Me_finger_sf"/>
</dbReference>
<protein>
    <submittedName>
        <fullName evidence="2">HNH nuclease</fullName>
    </submittedName>
</protein>
<sequence>MKQLQYHGFTEEQRFLKRVIVKSGDECWNWTGSKNKKDWHGQWRNKAGQVELVHRASWRLFKCDVPDGMCVLHKCDNPVCVNPSHLWIGTQSDNLKDMWAKGRAKPATSLGEKHGMSKVTLEQVIDIKTSKLSGVELARKHHISATTVCDIRKGRSWKHVII</sequence>
<dbReference type="EMBL" id="LR797111">
    <property type="protein sequence ID" value="CAB4187463.1"/>
    <property type="molecule type" value="Genomic_DNA"/>
</dbReference>
<dbReference type="Pfam" id="PF13392">
    <property type="entry name" value="HNH_3"/>
    <property type="match status" value="1"/>
</dbReference>
<reference evidence="2" key="1">
    <citation type="submission" date="2020-05" db="EMBL/GenBank/DDBJ databases">
        <authorList>
            <person name="Chiriac C."/>
            <person name="Salcher M."/>
            <person name="Ghai R."/>
            <person name="Kavagutti S V."/>
        </authorList>
    </citation>
    <scope>NUCLEOTIDE SEQUENCE</scope>
</reference>
<dbReference type="InterPro" id="IPR044930">
    <property type="entry name" value="Homing_endonuclease_His-Me"/>
</dbReference>
<proteinExistence type="predicted"/>
<evidence type="ECO:0000313" key="2">
    <source>
        <dbReference type="EMBL" id="CAB4187463.1"/>
    </source>
</evidence>
<accession>A0A6J5QSF0</accession>
<gene>
    <name evidence="2" type="ORF">UFOVP1155_29</name>
</gene>
<organism evidence="2">
    <name type="scientific">uncultured Caudovirales phage</name>
    <dbReference type="NCBI Taxonomy" id="2100421"/>
    <lineage>
        <taxon>Viruses</taxon>
        <taxon>Duplodnaviria</taxon>
        <taxon>Heunggongvirae</taxon>
        <taxon>Uroviricota</taxon>
        <taxon>Caudoviricetes</taxon>
        <taxon>Peduoviridae</taxon>
        <taxon>Maltschvirus</taxon>
        <taxon>Maltschvirus maltsch</taxon>
    </lineage>
</organism>